<geneLocation type="plasmid" evidence="9 10">
    <name>unnamed4</name>
</geneLocation>
<dbReference type="CDD" id="cd06354">
    <property type="entry name" value="PBP1_PrnA-like"/>
    <property type="match status" value="1"/>
</dbReference>
<keyword evidence="4 7" id="KW-0732">Signal</keyword>
<dbReference type="OrthoDB" id="9784230at2"/>
<dbReference type="PROSITE" id="PS51318">
    <property type="entry name" value="TAT"/>
    <property type="match status" value="1"/>
</dbReference>
<feature type="domain" description="ABC transporter substrate-binding protein PnrA-like" evidence="8">
    <location>
        <begin position="55"/>
        <end position="317"/>
    </location>
</feature>
<evidence type="ECO:0000256" key="1">
    <source>
        <dbReference type="ARBA" id="ARBA00004193"/>
    </source>
</evidence>
<dbReference type="PANTHER" id="PTHR34296:SF2">
    <property type="entry name" value="ABC TRANSPORTER GUANOSINE-BINDING PROTEIN NUPN"/>
    <property type="match status" value="1"/>
</dbReference>
<name>A0A2U9SDG9_9PROT</name>
<evidence type="ECO:0000259" key="8">
    <source>
        <dbReference type="Pfam" id="PF02608"/>
    </source>
</evidence>
<keyword evidence="3" id="KW-1003">Cell membrane</keyword>
<keyword evidence="9" id="KW-0614">Plasmid</keyword>
<keyword evidence="5" id="KW-0472">Membrane</keyword>
<reference evidence="9 10" key="1">
    <citation type="submission" date="2018-06" db="EMBL/GenBank/DDBJ databases">
        <title>Complete genome sequencing of Azospirillum sp. M2T2B2.</title>
        <authorList>
            <person name="Heo J."/>
            <person name="Kim S.-J."/>
            <person name="Kwon S.-W."/>
            <person name="Anandham R."/>
        </authorList>
    </citation>
    <scope>NUCLEOTIDE SEQUENCE [LARGE SCALE GENOMIC DNA]</scope>
    <source>
        <strain evidence="9 10">M2T2B2</strain>
        <plasmid evidence="9 10">unnamed4</plasmid>
    </source>
</reference>
<dbReference type="InterPro" id="IPR003760">
    <property type="entry name" value="PnrA-like"/>
</dbReference>
<dbReference type="InterPro" id="IPR028082">
    <property type="entry name" value="Peripla_BP_I"/>
</dbReference>
<dbReference type="SUPFAM" id="SSF53822">
    <property type="entry name" value="Periplasmic binding protein-like I"/>
    <property type="match status" value="1"/>
</dbReference>
<evidence type="ECO:0000256" key="3">
    <source>
        <dbReference type="ARBA" id="ARBA00022475"/>
    </source>
</evidence>
<dbReference type="InterPro" id="IPR050957">
    <property type="entry name" value="BMP_lipoprotein"/>
</dbReference>
<dbReference type="AlphaFoldDB" id="A0A2U9SDG9"/>
<dbReference type="Gene3D" id="3.40.50.2300">
    <property type="match status" value="2"/>
</dbReference>
<dbReference type="EMBL" id="CP029834">
    <property type="protein sequence ID" value="AWU97620.1"/>
    <property type="molecule type" value="Genomic_DNA"/>
</dbReference>
<dbReference type="Pfam" id="PF02608">
    <property type="entry name" value="Bmp"/>
    <property type="match status" value="1"/>
</dbReference>
<evidence type="ECO:0000313" key="10">
    <source>
        <dbReference type="Proteomes" id="UP000249605"/>
    </source>
</evidence>
<dbReference type="KEGG" id="azm:DM194_25310"/>
<gene>
    <name evidence="9" type="ORF">DM194_25310</name>
</gene>
<keyword evidence="6" id="KW-0449">Lipoprotein</keyword>
<feature type="signal peptide" evidence="7">
    <location>
        <begin position="1"/>
        <end position="27"/>
    </location>
</feature>
<sequence length="347" mass="36305">MPYPNRRSVLSCVAAGAAAGVAAGAAAGTTLVLLPRQAQAQAQAQTMRPGLVYAAGQKFDKSFNEGAFTGAERFKAASGIPFVEYLPSNPALFDQGVASLLRRGVTDLIAIGFYYATPLARLAPAHPEVRFTLIDAVAEAPDIRCVTFKEQEGAFLVGVLAALASKTGTVGFVGALDIPLIRKFIAGFEQGARHARGDIRVVVNFVGTTPAAFNDPTAGSEVARSQFQRGADVVFAGAGVSNFGIFAAASEHRRLAIGVDSNQNYLYPGTILTSMLKRVDLAVDSTFQAALQGRWCPTTVALGLAEGAVDYAVDENNRELLTPAMLEAVESARLAIVAGRIPVSDGS</sequence>
<evidence type="ECO:0000256" key="7">
    <source>
        <dbReference type="SAM" id="SignalP"/>
    </source>
</evidence>
<dbReference type="RefSeq" id="WP_111070422.1">
    <property type="nucleotide sequence ID" value="NZ_CP029834.1"/>
</dbReference>
<evidence type="ECO:0000256" key="6">
    <source>
        <dbReference type="ARBA" id="ARBA00023288"/>
    </source>
</evidence>
<evidence type="ECO:0000256" key="2">
    <source>
        <dbReference type="ARBA" id="ARBA00008610"/>
    </source>
</evidence>
<dbReference type="PANTHER" id="PTHR34296">
    <property type="entry name" value="TRANSCRIPTIONAL ACTIVATOR PROTEIN MED"/>
    <property type="match status" value="1"/>
</dbReference>
<dbReference type="GO" id="GO:0005886">
    <property type="term" value="C:plasma membrane"/>
    <property type="evidence" value="ECO:0007669"/>
    <property type="project" value="UniProtKB-SubCell"/>
</dbReference>
<dbReference type="InterPro" id="IPR006311">
    <property type="entry name" value="TAT_signal"/>
</dbReference>
<proteinExistence type="inferred from homology"/>
<accession>A0A2U9SDG9</accession>
<evidence type="ECO:0000256" key="5">
    <source>
        <dbReference type="ARBA" id="ARBA00023136"/>
    </source>
</evidence>
<protein>
    <submittedName>
        <fullName evidence="9">BMP family ABC transporter substrate-binding protein</fullName>
    </submittedName>
</protein>
<keyword evidence="10" id="KW-1185">Reference proteome</keyword>
<feature type="chain" id="PRO_5016128131" evidence="7">
    <location>
        <begin position="28"/>
        <end position="347"/>
    </location>
</feature>
<evidence type="ECO:0000313" key="9">
    <source>
        <dbReference type="EMBL" id="AWU97620.1"/>
    </source>
</evidence>
<dbReference type="Proteomes" id="UP000249605">
    <property type="component" value="Plasmid unnamed4"/>
</dbReference>
<comment type="subcellular location">
    <subcellularLocation>
        <location evidence="1">Cell membrane</location>
        <topology evidence="1">Lipid-anchor</topology>
    </subcellularLocation>
</comment>
<evidence type="ECO:0000256" key="4">
    <source>
        <dbReference type="ARBA" id="ARBA00022729"/>
    </source>
</evidence>
<organism evidence="9 10">
    <name type="scientific">Azospirillum ramasamyi</name>
    <dbReference type="NCBI Taxonomy" id="682998"/>
    <lineage>
        <taxon>Bacteria</taxon>
        <taxon>Pseudomonadati</taxon>
        <taxon>Pseudomonadota</taxon>
        <taxon>Alphaproteobacteria</taxon>
        <taxon>Rhodospirillales</taxon>
        <taxon>Azospirillaceae</taxon>
        <taxon>Azospirillum</taxon>
    </lineage>
</organism>
<comment type="similarity">
    <text evidence="2">Belongs to the BMP lipoprotein family.</text>
</comment>